<dbReference type="GO" id="GO:0004134">
    <property type="term" value="F:4-alpha-glucanotransferase activity"/>
    <property type="evidence" value="ECO:0007669"/>
    <property type="project" value="UniProtKB-EC"/>
</dbReference>
<gene>
    <name evidence="12" type="primary">malQ</name>
    <name evidence="12" type="ORF">FE392_07245</name>
</gene>
<keyword evidence="5 10" id="KW-0328">Glycosyltransferase</keyword>
<keyword evidence="13" id="KW-1185">Reference proteome</keyword>
<dbReference type="PANTHER" id="PTHR32438:SF5">
    <property type="entry name" value="4-ALPHA-GLUCANOTRANSFERASE DPE1, CHLOROPLASTIC_AMYLOPLASTIC"/>
    <property type="match status" value="1"/>
</dbReference>
<dbReference type="EMBL" id="VCDN01000023">
    <property type="protein sequence ID" value="MDX7987126.1"/>
    <property type="molecule type" value="Genomic_DNA"/>
</dbReference>
<evidence type="ECO:0000259" key="11">
    <source>
        <dbReference type="Pfam" id="PF21226"/>
    </source>
</evidence>
<evidence type="ECO:0000256" key="7">
    <source>
        <dbReference type="ARBA" id="ARBA00023277"/>
    </source>
</evidence>
<evidence type="ECO:0000256" key="4">
    <source>
        <dbReference type="ARBA" id="ARBA00020295"/>
    </source>
</evidence>
<evidence type="ECO:0000256" key="1">
    <source>
        <dbReference type="ARBA" id="ARBA00000439"/>
    </source>
</evidence>
<protein>
    <recommendedName>
        <fullName evidence="4 10">4-alpha-glucanotransferase</fullName>
        <ecNumber evidence="3 10">2.4.1.25</ecNumber>
    </recommendedName>
    <alternativeName>
        <fullName evidence="8 10">Amylomaltase</fullName>
    </alternativeName>
    <alternativeName>
        <fullName evidence="9 10">Disproportionating enzyme</fullName>
    </alternativeName>
</protein>
<keyword evidence="6 10" id="KW-0808">Transferase</keyword>
<name>A0ABU4S8L2_9GAMM</name>
<dbReference type="Gene3D" id="3.20.20.80">
    <property type="entry name" value="Glycosidases"/>
    <property type="match status" value="1"/>
</dbReference>
<evidence type="ECO:0000256" key="5">
    <source>
        <dbReference type="ARBA" id="ARBA00022676"/>
    </source>
</evidence>
<evidence type="ECO:0000256" key="9">
    <source>
        <dbReference type="ARBA" id="ARBA00031501"/>
    </source>
</evidence>
<dbReference type="InterPro" id="IPR048458">
    <property type="entry name" value="MalQ_N"/>
</dbReference>
<evidence type="ECO:0000313" key="13">
    <source>
        <dbReference type="Proteomes" id="UP001271890"/>
    </source>
</evidence>
<dbReference type="SUPFAM" id="SSF51445">
    <property type="entry name" value="(Trans)glycosidases"/>
    <property type="match status" value="1"/>
</dbReference>
<evidence type="ECO:0000256" key="2">
    <source>
        <dbReference type="ARBA" id="ARBA00005684"/>
    </source>
</evidence>
<proteinExistence type="inferred from homology"/>
<evidence type="ECO:0000256" key="6">
    <source>
        <dbReference type="ARBA" id="ARBA00022679"/>
    </source>
</evidence>
<organism evidence="12 13">
    <name type="scientific">Xenorhabdus santafensis</name>
    <dbReference type="NCBI Taxonomy" id="2582833"/>
    <lineage>
        <taxon>Bacteria</taxon>
        <taxon>Pseudomonadati</taxon>
        <taxon>Pseudomonadota</taxon>
        <taxon>Gammaproteobacteria</taxon>
        <taxon>Enterobacterales</taxon>
        <taxon>Morganellaceae</taxon>
        <taxon>Xenorhabdus</taxon>
    </lineage>
</organism>
<comment type="similarity">
    <text evidence="2 10">Belongs to the disproportionating enzyme family.</text>
</comment>
<dbReference type="NCBIfam" id="NF008274">
    <property type="entry name" value="PRK11052.1"/>
    <property type="match status" value="1"/>
</dbReference>
<dbReference type="NCBIfam" id="TIGR00217">
    <property type="entry name" value="malQ"/>
    <property type="match status" value="1"/>
</dbReference>
<dbReference type="PANTHER" id="PTHR32438">
    <property type="entry name" value="4-ALPHA-GLUCANOTRANSFERASE DPE1, CHLOROPLASTIC/AMYLOPLASTIC"/>
    <property type="match status" value="1"/>
</dbReference>
<evidence type="ECO:0000256" key="8">
    <source>
        <dbReference type="ARBA" id="ARBA00031423"/>
    </source>
</evidence>
<evidence type="ECO:0000256" key="10">
    <source>
        <dbReference type="RuleBase" id="RU361207"/>
    </source>
</evidence>
<sequence length="737" mass="83745">MENKCLDELATEAGIASEFINAYGKPQAIPAEIRHRILHAMNADIPCDKPVPHSDAFTHTAFLPDVTVLLQGQEITLPLGDTNSYQWQIHTEQGETFHGRCQHHFTLSTLLPLGYHTLTLIPEAGQENGSQRQSVQSQSMQLIVAPERCYEPQAIKNGEKLWGACIQLYTLRSETNWGIGDFGDLKFMLRKLAPLGGAFVGLNPLHAIYPAMPENASPYSPSSRHWLNIIYIAVNQVEDFKYSADSQAWWQLPETQLKLQQARQTEWVDYSTVMALKMSALRLAYPHFKSRLETDPQQIHFQQFVLKGGTTLYFQAAYDALHHKLHGENSIYWGWPVWPEEYREPESEAVKAFCHAHSEEVEFFLWLQWLADTQLAECFSISQANHMPIGIYRDLAVGVAQGGSETWCNRNIYCTKASVGAPPDILGPKGQNWGLPPMNPHVLKAQAYQPFIELLRSNMRHCGALRIDHVMSLLRLWWIPQGETADKGVYVYYPVDDLLAILALESQRNHCLVIGEDLGIVPEEIVDKLRIQGVYSYKVFYFERNDKGEYRSPDEYPVQAMATITTHDLPTLRGFWQKGDLTLGESIGLYPDKALLTELYTERKRCKQALLASLNQYGYLSEPAIMSTEDNLHPPQQTTLQQSTSQNAIRQKALQTENELPMSAPINQGIHRYIAHSNCALLGLQPEDWLDMASPVNIPGTTTEYPNWRRKLTATLETIFADEHINQLLQTVNEYRK</sequence>
<dbReference type="EC" id="2.4.1.25" evidence="3 10"/>
<evidence type="ECO:0000256" key="3">
    <source>
        <dbReference type="ARBA" id="ARBA00012560"/>
    </source>
</evidence>
<evidence type="ECO:0000313" key="12">
    <source>
        <dbReference type="EMBL" id="MDX7987126.1"/>
    </source>
</evidence>
<dbReference type="Proteomes" id="UP001271890">
    <property type="component" value="Unassembled WGS sequence"/>
</dbReference>
<comment type="caution">
    <text evidence="12">The sequence shown here is derived from an EMBL/GenBank/DDBJ whole genome shotgun (WGS) entry which is preliminary data.</text>
</comment>
<reference evidence="13" key="1">
    <citation type="journal article" date="2024" name="Toxins">
        <title>Genome Sequence Analysis of Native Xenorhabdus Strains Isolated from Entomopathogenic Nematodes in Argentina.</title>
        <authorList>
            <person name="Palma L."/>
            <person name="Frizzo L."/>
            <person name="Kaiser S."/>
            <person name="Berry C."/>
            <person name="Caballero P."/>
            <person name="Bode H.B."/>
            <person name="Del Valle E.E."/>
        </authorList>
    </citation>
    <scope>NUCLEOTIDE SEQUENCE [LARGE SCALE GENOMIC DNA]</scope>
    <source>
        <strain evidence="13">12</strain>
    </source>
</reference>
<dbReference type="InterPro" id="IPR003385">
    <property type="entry name" value="Glyco_hydro_77"/>
</dbReference>
<feature type="domain" description="MalQ N-terminal beta-sandwich" evidence="11">
    <location>
        <begin position="63"/>
        <end position="146"/>
    </location>
</feature>
<dbReference type="Pfam" id="PF02446">
    <property type="entry name" value="Glyco_hydro_77"/>
    <property type="match status" value="1"/>
</dbReference>
<dbReference type="Pfam" id="PF21226">
    <property type="entry name" value="MalQ_N"/>
    <property type="match status" value="1"/>
</dbReference>
<keyword evidence="7 10" id="KW-0119">Carbohydrate metabolism</keyword>
<dbReference type="InterPro" id="IPR017853">
    <property type="entry name" value="GH"/>
</dbReference>
<dbReference type="RefSeq" id="WP_319929563.1">
    <property type="nucleotide sequence ID" value="NZ_VCDN01000023.1"/>
</dbReference>
<comment type="catalytic activity">
    <reaction evidence="1 10">
        <text>Transfers a segment of a (1-&gt;4)-alpha-D-glucan to a new position in an acceptor, which may be glucose or a (1-&gt;4)-alpha-D-glucan.</text>
        <dbReference type="EC" id="2.4.1.25"/>
    </reaction>
</comment>
<accession>A0ABU4S8L2</accession>